<proteinExistence type="inferred from homology"/>
<keyword evidence="4" id="KW-0812">Transmembrane</keyword>
<feature type="domain" description="Solute-binding protein family 5" evidence="5">
    <location>
        <begin position="112"/>
        <end position="457"/>
    </location>
</feature>
<keyword evidence="3" id="KW-0732">Signal</keyword>
<dbReference type="GO" id="GO:0015833">
    <property type="term" value="P:peptide transport"/>
    <property type="evidence" value="ECO:0007669"/>
    <property type="project" value="TreeGrafter"/>
</dbReference>
<evidence type="ECO:0000313" key="6">
    <source>
        <dbReference type="EMBL" id="EFA22042.1"/>
    </source>
</evidence>
<dbReference type="eggNOG" id="COG0747">
    <property type="taxonomic scope" value="Bacteria"/>
</dbReference>
<dbReference type="PANTHER" id="PTHR30290">
    <property type="entry name" value="PERIPLASMIC BINDING COMPONENT OF ABC TRANSPORTER"/>
    <property type="match status" value="1"/>
</dbReference>
<dbReference type="AlphaFoldDB" id="D1NX51"/>
<feature type="transmembrane region" description="Helical" evidence="4">
    <location>
        <begin position="33"/>
        <end position="53"/>
    </location>
</feature>
<sequence length="545" mass="60750">MSYDYLSFETTTFLQALPHPSNEARKAMKRTQILLKAAAVTLISVFGALAFGACGSQQATSGTSVTDTITAEAAYASRDFNPNSTSSALAMSANWYVVEPLYAFNYSDYSMYNALAKDEPEQVSDTEYVVTLRDNAKYSDGTDVTPEDVVASWKRSTTKGGLYVPMLDFIQSVEPKGDHQVTFRLKYAFPAFKERLALIKVAPATMDKDQLTAMPIGSGPWKYVEITDQKVTFVRNDLYNGEYPAQCKNMVWNVAVDDTARVTAMQTGKVDVMELVPTLAFDVLSKRADLKTVQAFNAPYIMFNTKKAPFDNPKVRQAVFYAIDAQQLIDNQMAGQATPTTSYLIEEYPAYHQASTVYTHDVEKAKELLKEAGVTGKVKFTLYSTDQSWITQLAPQIKNNLAEIGMEADLQSMASSALYPNITDKDDADFSMALVAGDPSVFGDDADLLMNWFYGDNTWTRQRTFWYGTDGYKKLHGLMDKALAAKSDAERQEYWNQCYDVIAEEVPIYPLFHRKTTTAFKKGVFSESEAIGTTGLDLLQAKLNH</sequence>
<dbReference type="PANTHER" id="PTHR30290:SF9">
    <property type="entry name" value="OLIGOPEPTIDE-BINDING PROTEIN APPA"/>
    <property type="match status" value="1"/>
</dbReference>
<comment type="similarity">
    <text evidence="1">Belongs to the bacterial solute-binding protein 5 family.</text>
</comment>
<dbReference type="Pfam" id="PF00496">
    <property type="entry name" value="SBP_bac_5"/>
    <property type="match status" value="1"/>
</dbReference>
<evidence type="ECO:0000256" key="2">
    <source>
        <dbReference type="ARBA" id="ARBA00022448"/>
    </source>
</evidence>
<evidence type="ECO:0000256" key="3">
    <source>
        <dbReference type="ARBA" id="ARBA00022729"/>
    </source>
</evidence>
<evidence type="ECO:0000256" key="1">
    <source>
        <dbReference type="ARBA" id="ARBA00005695"/>
    </source>
</evidence>
<keyword evidence="2" id="KW-0813">Transport</keyword>
<gene>
    <name evidence="6" type="ORF">BIFGAL_04459</name>
</gene>
<dbReference type="InterPro" id="IPR030678">
    <property type="entry name" value="Peptide/Ni-bd"/>
</dbReference>
<protein>
    <submittedName>
        <fullName evidence="6">ABC transporter, substrate-binding protein, family 5</fullName>
    </submittedName>
</protein>
<evidence type="ECO:0000259" key="5">
    <source>
        <dbReference type="Pfam" id="PF00496"/>
    </source>
</evidence>
<dbReference type="GO" id="GO:1904680">
    <property type="term" value="F:peptide transmembrane transporter activity"/>
    <property type="evidence" value="ECO:0007669"/>
    <property type="project" value="TreeGrafter"/>
</dbReference>
<comment type="caution">
    <text evidence="6">The sequence shown here is derived from an EMBL/GenBank/DDBJ whole genome shotgun (WGS) entry which is preliminary data.</text>
</comment>
<dbReference type="SUPFAM" id="SSF53850">
    <property type="entry name" value="Periplasmic binding protein-like II"/>
    <property type="match status" value="1"/>
</dbReference>
<keyword evidence="4" id="KW-0472">Membrane</keyword>
<dbReference type="Proteomes" id="UP000003656">
    <property type="component" value="Unassembled WGS sequence"/>
</dbReference>
<evidence type="ECO:0000256" key="4">
    <source>
        <dbReference type="SAM" id="Phobius"/>
    </source>
</evidence>
<dbReference type="CDD" id="cd00995">
    <property type="entry name" value="PBP2_NikA_DppA_OppA_like"/>
    <property type="match status" value="1"/>
</dbReference>
<accession>D1NX51</accession>
<dbReference type="InterPro" id="IPR039424">
    <property type="entry name" value="SBP_5"/>
</dbReference>
<dbReference type="GO" id="GO:0042597">
    <property type="term" value="C:periplasmic space"/>
    <property type="evidence" value="ECO:0007669"/>
    <property type="project" value="UniProtKB-ARBA"/>
</dbReference>
<dbReference type="Gene3D" id="3.90.76.10">
    <property type="entry name" value="Dipeptide-binding Protein, Domain 1"/>
    <property type="match status" value="1"/>
</dbReference>
<reference evidence="6 7" key="1">
    <citation type="submission" date="2009-11" db="EMBL/GenBank/DDBJ databases">
        <authorList>
            <person name="Weinstock G."/>
            <person name="Sodergren E."/>
            <person name="Clifton S."/>
            <person name="Fulton L."/>
            <person name="Fulton B."/>
            <person name="Courtney L."/>
            <person name="Fronick C."/>
            <person name="Harrison M."/>
            <person name="Strong C."/>
            <person name="Farmer C."/>
            <person name="Delahaunty K."/>
            <person name="Markovic C."/>
            <person name="Hall O."/>
            <person name="Minx P."/>
            <person name="Tomlinson C."/>
            <person name="Mitreva M."/>
            <person name="Nelson J."/>
            <person name="Hou S."/>
            <person name="Wollam A."/>
            <person name="Pepin K.H."/>
            <person name="Johnson M."/>
            <person name="Bhonagiri V."/>
            <person name="Nash W.E."/>
            <person name="Warren W."/>
            <person name="Chinwalla A."/>
            <person name="Mardis E.R."/>
            <person name="Wilson R.K."/>
        </authorList>
    </citation>
    <scope>NUCLEOTIDE SEQUENCE [LARGE SCALE GENOMIC DNA]</scope>
    <source>
        <strain evidence="6 7">DSM 20093</strain>
    </source>
</reference>
<name>D1NX51_9BIFI</name>
<keyword evidence="4" id="KW-1133">Transmembrane helix</keyword>
<dbReference type="STRING" id="561180.BIFGAL_04459"/>
<organism evidence="6 7">
    <name type="scientific">Bifidobacterium gallicum DSM 20093 = LMG 11596</name>
    <dbReference type="NCBI Taxonomy" id="561180"/>
    <lineage>
        <taxon>Bacteria</taxon>
        <taxon>Bacillati</taxon>
        <taxon>Actinomycetota</taxon>
        <taxon>Actinomycetes</taxon>
        <taxon>Bifidobacteriales</taxon>
        <taxon>Bifidobacteriaceae</taxon>
        <taxon>Bifidobacterium</taxon>
    </lineage>
</organism>
<evidence type="ECO:0000313" key="7">
    <source>
        <dbReference type="Proteomes" id="UP000003656"/>
    </source>
</evidence>
<dbReference type="InterPro" id="IPR000914">
    <property type="entry name" value="SBP_5_dom"/>
</dbReference>
<dbReference type="EMBL" id="ABXB03000010">
    <property type="protein sequence ID" value="EFA22042.1"/>
    <property type="molecule type" value="Genomic_DNA"/>
</dbReference>
<dbReference type="Gene3D" id="3.40.190.10">
    <property type="entry name" value="Periplasmic binding protein-like II"/>
    <property type="match status" value="1"/>
</dbReference>
<dbReference type="GO" id="GO:0043190">
    <property type="term" value="C:ATP-binding cassette (ABC) transporter complex"/>
    <property type="evidence" value="ECO:0007669"/>
    <property type="project" value="InterPro"/>
</dbReference>
<dbReference type="PIRSF" id="PIRSF002741">
    <property type="entry name" value="MppA"/>
    <property type="match status" value="1"/>
</dbReference>
<dbReference type="Gene3D" id="3.10.105.10">
    <property type="entry name" value="Dipeptide-binding Protein, Domain 3"/>
    <property type="match status" value="1"/>
</dbReference>